<dbReference type="EMBL" id="JAGRRH010000006">
    <property type="protein sequence ID" value="KAG7369075.1"/>
    <property type="molecule type" value="Genomic_DNA"/>
</dbReference>
<dbReference type="PROSITE" id="PS00028">
    <property type="entry name" value="ZINC_FINGER_C2H2_1"/>
    <property type="match status" value="1"/>
</dbReference>
<dbReference type="InterPro" id="IPR039727">
    <property type="entry name" value="SE/Ars2"/>
</dbReference>
<dbReference type="GO" id="GO:0016604">
    <property type="term" value="C:nuclear body"/>
    <property type="evidence" value="ECO:0007669"/>
    <property type="project" value="TreeGrafter"/>
</dbReference>
<feature type="region of interest" description="Disordered" evidence="1">
    <location>
        <begin position="675"/>
        <end position="752"/>
    </location>
</feature>
<proteinExistence type="predicted"/>
<dbReference type="OrthoDB" id="342064at2759"/>
<evidence type="ECO:0000313" key="4">
    <source>
        <dbReference type="Proteomes" id="UP000693970"/>
    </source>
</evidence>
<gene>
    <name evidence="3" type="ORF">IV203_031818</name>
</gene>
<dbReference type="PANTHER" id="PTHR13165">
    <property type="entry name" value="ARSENITE-RESISTANCE PROTEIN 2"/>
    <property type="match status" value="1"/>
</dbReference>
<accession>A0A9K3LWI2</accession>
<keyword evidence="4" id="KW-1185">Reference proteome</keyword>
<feature type="domain" description="C2H2-type" evidence="2">
    <location>
        <begin position="608"/>
        <end position="631"/>
    </location>
</feature>
<protein>
    <recommendedName>
        <fullName evidence="2">C2H2-type domain-containing protein</fullName>
    </recommendedName>
</protein>
<reference evidence="3" key="1">
    <citation type="journal article" date="2021" name="Sci. Rep.">
        <title>Diploid genomic architecture of Nitzschia inconspicua, an elite biomass production diatom.</title>
        <authorList>
            <person name="Oliver A."/>
            <person name="Podell S."/>
            <person name="Pinowska A."/>
            <person name="Traller J.C."/>
            <person name="Smith S.R."/>
            <person name="McClure R."/>
            <person name="Beliaev A."/>
            <person name="Bohutskyi P."/>
            <person name="Hill E.A."/>
            <person name="Rabines A."/>
            <person name="Zheng H."/>
            <person name="Allen L.Z."/>
            <person name="Kuo A."/>
            <person name="Grigoriev I.V."/>
            <person name="Allen A.E."/>
            <person name="Hazlebeck D."/>
            <person name="Allen E.E."/>
        </authorList>
    </citation>
    <scope>NUCLEOTIDE SEQUENCE</scope>
    <source>
        <strain evidence="3">Hildebrandi</strain>
    </source>
</reference>
<dbReference type="AlphaFoldDB" id="A0A9K3LWI2"/>
<evidence type="ECO:0000259" key="2">
    <source>
        <dbReference type="PROSITE" id="PS00028"/>
    </source>
</evidence>
<sequence length="784" mass="87933">MPVDEFGREIPAARGGRGSPSPVHQYHHSYDGGIGGSGAAPSLLYEALSSSRYAEERERGSGSGDRHNRRGDRSGHQDDRPVTRKRKHRPESPPPSRRGGSDTRRREGKTKSTKPHPSTVYNEEPMLCQYLWKEANEDKTDEDYEEYRKTYCLNYVRMFFNEHMDDSWFRSLYSPLERYRVALQERHRAAQEAKAFAQELQTSIAKQVSSSSTSSTASDPSFFVLKARLGNGIRQLGISDSRHSSPQKASQQSMVNPVPGTHVMDLANQVLPVHEIPAHVTDDQLTAALMQNVVVSKQVAATVTLYSGPPAADLTRSAYLFAPDDVRKEIIQKLNHMDRGGPSTAPTDGSHVPRKEDTHIPKTLELVVECSDAYGRSEVDIDGKGGQPDEHAGVPLRKASVWISTKSITPNVQVLSAALSSKTRINQDQQSAYKLAMAYDARRGIPPECRLEKILQQAVPKIANLDVGGEDMPSPQDIEDALDVTIAYLRRVHLLSFYNACTVADRVAEVLDGNHAASTIHLRLANADERLEPKENEAPVVDLLVQRLDDSIQKSLDESSGWEGSGGQVVVDAETDAQAKEIEHQEGNVENGWIRDHSMIDQDGRARCSFHFCRKLFKDSTFLSKHLMKKHSEFLRAEIAKCHDGYMMKAWDAQEQRPVPPILVDCGHRFGLKPSPVLGSSNPLAADPEPELWRREEERQEMAEKEAEARRERYEKSRRHHHENTAPSLDGPLSEDRGQAVRHREKTNFVDVDDMKEEKVEMAFDSVEIPVQPPTKKKKKRKLL</sequence>
<feature type="compositionally biased region" description="Basic and acidic residues" evidence="1">
    <location>
        <begin position="691"/>
        <end position="715"/>
    </location>
</feature>
<feature type="region of interest" description="Disordered" evidence="1">
    <location>
        <begin position="236"/>
        <end position="255"/>
    </location>
</feature>
<dbReference type="GO" id="GO:0031053">
    <property type="term" value="P:primary miRNA processing"/>
    <property type="evidence" value="ECO:0007669"/>
    <property type="project" value="TreeGrafter"/>
</dbReference>
<evidence type="ECO:0000313" key="3">
    <source>
        <dbReference type="EMBL" id="KAG7369075.1"/>
    </source>
</evidence>
<feature type="region of interest" description="Disordered" evidence="1">
    <location>
        <begin position="336"/>
        <end position="356"/>
    </location>
</feature>
<evidence type="ECO:0000256" key="1">
    <source>
        <dbReference type="SAM" id="MobiDB-lite"/>
    </source>
</evidence>
<feature type="region of interest" description="Disordered" evidence="1">
    <location>
        <begin position="1"/>
        <end position="120"/>
    </location>
</feature>
<comment type="caution">
    <text evidence="3">The sequence shown here is derived from an EMBL/GenBank/DDBJ whole genome shotgun (WGS) entry which is preliminary data.</text>
</comment>
<dbReference type="InterPro" id="IPR021933">
    <property type="entry name" value="SERRATE/Ars2_N"/>
</dbReference>
<dbReference type="PANTHER" id="PTHR13165:SF0">
    <property type="entry name" value="SERRATE RNA EFFECTOR MOLECULE HOMOLOG"/>
    <property type="match status" value="1"/>
</dbReference>
<reference evidence="3" key="2">
    <citation type="submission" date="2021-04" db="EMBL/GenBank/DDBJ databases">
        <authorList>
            <person name="Podell S."/>
        </authorList>
    </citation>
    <scope>NUCLEOTIDE SEQUENCE</scope>
    <source>
        <strain evidence="3">Hildebrandi</strain>
    </source>
</reference>
<feature type="compositionally biased region" description="Polar residues" evidence="1">
    <location>
        <begin position="244"/>
        <end position="255"/>
    </location>
</feature>
<organism evidence="3 4">
    <name type="scientific">Nitzschia inconspicua</name>
    <dbReference type="NCBI Taxonomy" id="303405"/>
    <lineage>
        <taxon>Eukaryota</taxon>
        <taxon>Sar</taxon>
        <taxon>Stramenopiles</taxon>
        <taxon>Ochrophyta</taxon>
        <taxon>Bacillariophyta</taxon>
        <taxon>Bacillariophyceae</taxon>
        <taxon>Bacillariophycidae</taxon>
        <taxon>Bacillariales</taxon>
        <taxon>Bacillariaceae</taxon>
        <taxon>Nitzschia</taxon>
    </lineage>
</organism>
<dbReference type="Pfam" id="PF12066">
    <property type="entry name" value="SERRATE_Ars2_N"/>
    <property type="match status" value="1"/>
</dbReference>
<dbReference type="Proteomes" id="UP000693970">
    <property type="component" value="Unassembled WGS sequence"/>
</dbReference>
<name>A0A9K3LWI2_9STRA</name>
<dbReference type="InterPro" id="IPR013087">
    <property type="entry name" value="Znf_C2H2_type"/>
</dbReference>
<feature type="compositionally biased region" description="Basic and acidic residues" evidence="1">
    <location>
        <begin position="53"/>
        <end position="82"/>
    </location>
</feature>